<name>A0A1D7TW12_9HYPH</name>
<evidence type="ECO:0000256" key="1">
    <source>
        <dbReference type="ARBA" id="ARBA00004651"/>
    </source>
</evidence>
<dbReference type="PANTHER" id="PTHR23513:SF6">
    <property type="entry name" value="MAJOR FACILITATOR SUPERFAMILY ASSOCIATED DOMAIN-CONTAINING PROTEIN"/>
    <property type="match status" value="1"/>
</dbReference>
<feature type="transmembrane region" description="Helical" evidence="6">
    <location>
        <begin position="157"/>
        <end position="180"/>
    </location>
</feature>
<keyword evidence="4 6" id="KW-1133">Transmembrane helix</keyword>
<feature type="transmembrane region" description="Helical" evidence="6">
    <location>
        <begin position="313"/>
        <end position="335"/>
    </location>
</feature>
<dbReference type="AlphaFoldDB" id="A0A1D7TW12"/>
<keyword evidence="3 6" id="KW-0812">Transmembrane</keyword>
<feature type="transmembrane region" description="Helical" evidence="6">
    <location>
        <begin position="12"/>
        <end position="41"/>
    </location>
</feature>
<gene>
    <name evidence="7" type="ORF">BHK69_01260</name>
</gene>
<evidence type="ECO:0000313" key="7">
    <source>
        <dbReference type="EMBL" id="AOO79307.1"/>
    </source>
</evidence>
<evidence type="ECO:0000256" key="4">
    <source>
        <dbReference type="ARBA" id="ARBA00022989"/>
    </source>
</evidence>
<dbReference type="OrthoDB" id="9775268at2"/>
<feature type="transmembrane region" description="Helical" evidence="6">
    <location>
        <begin position="47"/>
        <end position="66"/>
    </location>
</feature>
<feature type="transmembrane region" description="Helical" evidence="6">
    <location>
        <begin position="376"/>
        <end position="398"/>
    </location>
</feature>
<evidence type="ECO:0000256" key="2">
    <source>
        <dbReference type="ARBA" id="ARBA00022475"/>
    </source>
</evidence>
<dbReference type="Pfam" id="PF07690">
    <property type="entry name" value="MFS_1"/>
    <property type="match status" value="1"/>
</dbReference>
<dbReference type="Gene3D" id="1.20.1250.20">
    <property type="entry name" value="MFS general substrate transporter like domains"/>
    <property type="match status" value="1"/>
</dbReference>
<dbReference type="RefSeq" id="WP_069688531.1">
    <property type="nucleotide sequence ID" value="NZ_CP017147.1"/>
</dbReference>
<sequence length="400" mass="42200">MLVFKPLAERRIALLWGSQLFSATGAEFYMVAVVWIATSLIGRDAGYISALQAGALLAGSLFGGVLTDRWRFKTTMIVTSLIRALLLVVLSVAGMLGLMSLPLLAIVAGLVALATSAYDPALQGTLPVLAPEPRLRHAVNGLFDATRRMARILGPSLIALVNGIVPIGQFFTITAAGFLLSAIGVGRGLKGVEIPPTSTGRGFAAVRDALSGGLRAMRGHAVMRYGLIADLVGNIAWSMGFLLGMALYLRATSADPLTDYSLMMTAYGLGNLGANLVLVSLRPQRPALWLVGSKLIFGAGVMLLPFAPDRAWLMAFAAFAAINGPLENLALLHIMQHDFPPQRLSQVYRLQMCAVFAGSLIGYLAAPVLFGQFGVGVMITAAGAATFVMGVIGLALFARR</sequence>
<dbReference type="GO" id="GO:0022857">
    <property type="term" value="F:transmembrane transporter activity"/>
    <property type="evidence" value="ECO:0007669"/>
    <property type="project" value="InterPro"/>
</dbReference>
<feature type="transmembrane region" description="Helical" evidence="6">
    <location>
        <begin position="86"/>
        <end position="114"/>
    </location>
</feature>
<dbReference type="PANTHER" id="PTHR23513">
    <property type="entry name" value="INTEGRAL MEMBRANE EFFLUX PROTEIN-RELATED"/>
    <property type="match status" value="1"/>
</dbReference>
<dbReference type="InterPro" id="IPR036259">
    <property type="entry name" value="MFS_trans_sf"/>
</dbReference>
<evidence type="ECO:0000256" key="5">
    <source>
        <dbReference type="ARBA" id="ARBA00023136"/>
    </source>
</evidence>
<comment type="subcellular location">
    <subcellularLocation>
        <location evidence="1">Cell membrane</location>
        <topology evidence="1">Multi-pass membrane protein</topology>
    </subcellularLocation>
</comment>
<dbReference type="SUPFAM" id="SSF103473">
    <property type="entry name" value="MFS general substrate transporter"/>
    <property type="match status" value="1"/>
</dbReference>
<protein>
    <submittedName>
        <fullName evidence="7">Transporter</fullName>
    </submittedName>
</protein>
<proteinExistence type="predicted"/>
<evidence type="ECO:0000313" key="8">
    <source>
        <dbReference type="Proteomes" id="UP000094969"/>
    </source>
</evidence>
<keyword evidence="8" id="KW-1185">Reference proteome</keyword>
<evidence type="ECO:0000256" key="6">
    <source>
        <dbReference type="SAM" id="Phobius"/>
    </source>
</evidence>
<dbReference type="GO" id="GO:0005886">
    <property type="term" value="C:plasma membrane"/>
    <property type="evidence" value="ECO:0007669"/>
    <property type="project" value="UniProtKB-SubCell"/>
</dbReference>
<feature type="transmembrane region" description="Helical" evidence="6">
    <location>
        <begin position="225"/>
        <end position="248"/>
    </location>
</feature>
<accession>A0A1D7TW12</accession>
<dbReference type="CDD" id="cd06173">
    <property type="entry name" value="MFS_MefA_like"/>
    <property type="match status" value="1"/>
</dbReference>
<dbReference type="InterPro" id="IPR011701">
    <property type="entry name" value="MFS"/>
</dbReference>
<dbReference type="EMBL" id="CP017147">
    <property type="protein sequence ID" value="AOO79307.1"/>
    <property type="molecule type" value="Genomic_DNA"/>
</dbReference>
<feature type="transmembrane region" description="Helical" evidence="6">
    <location>
        <begin position="288"/>
        <end position="307"/>
    </location>
</feature>
<keyword evidence="2" id="KW-1003">Cell membrane</keyword>
<reference evidence="7 8" key="1">
    <citation type="journal article" date="2015" name="Antonie Van Leeuwenhoek">
        <title>Bosea vaviloviae sp. nov., a new species of slow-growing rhizobia isolated from nodules of the relict species Vavilovia formosa (Stev.) Fed.</title>
        <authorList>
            <person name="Safronova V.I."/>
            <person name="Kuznetsova I.G."/>
            <person name="Sazanova A.L."/>
            <person name="Kimeklis A.K."/>
            <person name="Belimov A.A."/>
            <person name="Andronov E.E."/>
            <person name="Pinaev A.G."/>
            <person name="Chizhevskaya E.P."/>
            <person name="Pukhaev A.R."/>
            <person name="Popov K.P."/>
            <person name="Willems A."/>
            <person name="Tikhonovich I.A."/>
        </authorList>
    </citation>
    <scope>NUCLEOTIDE SEQUENCE [LARGE SCALE GENOMIC DNA]</scope>
    <source>
        <strain evidence="7 8">Vaf18</strain>
    </source>
</reference>
<dbReference type="Proteomes" id="UP000094969">
    <property type="component" value="Chromosome"/>
</dbReference>
<keyword evidence="5 6" id="KW-0472">Membrane</keyword>
<dbReference type="KEGG" id="bvv:BHK69_01260"/>
<evidence type="ECO:0000256" key="3">
    <source>
        <dbReference type="ARBA" id="ARBA00022692"/>
    </source>
</evidence>
<feature type="transmembrane region" description="Helical" evidence="6">
    <location>
        <begin position="260"/>
        <end position="281"/>
    </location>
</feature>
<feature type="transmembrane region" description="Helical" evidence="6">
    <location>
        <begin position="347"/>
        <end position="370"/>
    </location>
</feature>
<organism evidence="7 8">
    <name type="scientific">Bosea vaviloviae</name>
    <dbReference type="NCBI Taxonomy" id="1526658"/>
    <lineage>
        <taxon>Bacteria</taxon>
        <taxon>Pseudomonadati</taxon>
        <taxon>Pseudomonadota</taxon>
        <taxon>Alphaproteobacteria</taxon>
        <taxon>Hyphomicrobiales</taxon>
        <taxon>Boseaceae</taxon>
        <taxon>Bosea</taxon>
    </lineage>
</organism>